<dbReference type="PANTHER" id="PTHR40254">
    <property type="entry name" value="BLR0577 PROTEIN"/>
    <property type="match status" value="1"/>
</dbReference>
<dbReference type="PANTHER" id="PTHR40254:SF1">
    <property type="entry name" value="BLR0577 PROTEIN"/>
    <property type="match status" value="1"/>
</dbReference>
<dbReference type="Pfam" id="PF13454">
    <property type="entry name" value="NAD_binding_9"/>
    <property type="match status" value="1"/>
</dbReference>
<organism evidence="2 3">
    <name type="scientific">Botrytis paeoniae</name>
    <dbReference type="NCBI Taxonomy" id="278948"/>
    <lineage>
        <taxon>Eukaryota</taxon>
        <taxon>Fungi</taxon>
        <taxon>Dikarya</taxon>
        <taxon>Ascomycota</taxon>
        <taxon>Pezizomycotina</taxon>
        <taxon>Leotiomycetes</taxon>
        <taxon>Helotiales</taxon>
        <taxon>Sclerotiniaceae</taxon>
        <taxon>Botrytis</taxon>
    </lineage>
</organism>
<reference evidence="2 3" key="1">
    <citation type="submission" date="2017-12" db="EMBL/GenBank/DDBJ databases">
        <title>Comparative genomics of Botrytis spp.</title>
        <authorList>
            <person name="Valero-Jimenez C.A."/>
            <person name="Tapia P."/>
            <person name="Veloso J."/>
            <person name="Silva-Moreno E."/>
            <person name="Staats M."/>
            <person name="Valdes J.H."/>
            <person name="Van Kan J.A.L."/>
        </authorList>
    </citation>
    <scope>NUCLEOTIDE SEQUENCE [LARGE SCALE GENOMIC DNA]</scope>
    <source>
        <strain evidence="2 3">Bp0003</strain>
    </source>
</reference>
<dbReference type="Proteomes" id="UP000297910">
    <property type="component" value="Unassembled WGS sequence"/>
</dbReference>
<dbReference type="SUPFAM" id="SSF51971">
    <property type="entry name" value="Nucleotide-binding domain"/>
    <property type="match status" value="1"/>
</dbReference>
<dbReference type="InterPro" id="IPR052189">
    <property type="entry name" value="L-asp_N-monooxygenase_NS-form"/>
</dbReference>
<evidence type="ECO:0000313" key="2">
    <source>
        <dbReference type="EMBL" id="TGO21557.1"/>
    </source>
</evidence>
<protein>
    <recommendedName>
        <fullName evidence="1">FAD-dependent urate hydroxylase HpyO/Asp monooxygenase CreE-like FAD/NAD(P)-binding domain-containing protein</fullName>
    </recommendedName>
</protein>
<dbReference type="InterPro" id="IPR038732">
    <property type="entry name" value="HpyO/CreE_NAD-binding"/>
</dbReference>
<comment type="caution">
    <text evidence="2">The sequence shown here is derived from an EMBL/GenBank/DDBJ whole genome shotgun (WGS) entry which is preliminary data.</text>
</comment>
<evidence type="ECO:0000259" key="1">
    <source>
        <dbReference type="Pfam" id="PF13454"/>
    </source>
</evidence>
<sequence>MTSYGYSGKQAGEITYGPQIAIVGAGPRGTSVLERISASANQFIHKDSWLTIHVIDQYPPGAGKVWRTDQSPLLVMNTLAAQTTLFTDDSVKCCGPIKNGPNLYDWLHRNEHPVDLNDYATRVQGGTYLRWVYDHVVERLPENVRVKFHLAQAQQLCKDTEDLYTLTLSTGKVIDTLSAVILAQGHLPKDLVDDDDVGEVKSRDRYSKKNGITYIPPGNAANANLSSIMSTDNVLLVGMGLIFFDYMALLSEGLGGEFVRENCKLVYKCSGKEPKVYCFSRRGLPLHARAVNQMKAGQLHRPQIITQERIRGFRHEAKNNNAATFHTGPWPLIAKEVEIVYYKQLLRLRDEADENIEKFETDYLGCKDEEKAALIGRCNLELWNWDHVRHPDRQFKHQNRKEWEEKILSYLKEDVRQAQLGNIQGPHAAARSVLRDIRNELRRVIDHQGIRDDADHRLTRRFASLDGFLAVGPPLMRIEQMIALIDAGVLHVLSPKAKISESGDGKWSVVHEYPQEKQTLKVNVLIEARVEKPILAETTDPLLKDMYKTSQCRPHVAHGNTRGGLDITEKGHQIIAKGQITDNNQAPADEDAHSDDEAPPNDQVNERVFAIGVPTEGALWSTTYLPTPNAGSVALLVADTVARGALRRAQKDLIDGKVKVE</sequence>
<dbReference type="AlphaFoldDB" id="A0A4Z1FIN0"/>
<proteinExistence type="predicted"/>
<gene>
    <name evidence="2" type="ORF">BPAE_0213g00120</name>
</gene>
<evidence type="ECO:0000313" key="3">
    <source>
        <dbReference type="Proteomes" id="UP000297910"/>
    </source>
</evidence>
<keyword evidence="3" id="KW-1185">Reference proteome</keyword>
<dbReference type="EMBL" id="PQXI01000212">
    <property type="protein sequence ID" value="TGO21557.1"/>
    <property type="molecule type" value="Genomic_DNA"/>
</dbReference>
<feature type="domain" description="FAD-dependent urate hydroxylase HpyO/Asp monooxygenase CreE-like FAD/NAD(P)-binding" evidence="1">
    <location>
        <begin position="21"/>
        <end position="186"/>
    </location>
</feature>
<accession>A0A4Z1FIN0</accession>
<name>A0A4Z1FIN0_9HELO</name>